<accession>A0ABM3RBW4</accession>
<protein>
    <submittedName>
        <fullName evidence="2">Uncharacterized protein isoform X1</fullName>
    </submittedName>
</protein>
<keyword evidence="1" id="KW-1185">Reference proteome</keyword>
<organism evidence="1 2">
    <name type="scientific">Spinacia oleracea</name>
    <name type="common">Spinach</name>
    <dbReference type="NCBI Taxonomy" id="3562"/>
    <lineage>
        <taxon>Eukaryota</taxon>
        <taxon>Viridiplantae</taxon>
        <taxon>Streptophyta</taxon>
        <taxon>Embryophyta</taxon>
        <taxon>Tracheophyta</taxon>
        <taxon>Spermatophyta</taxon>
        <taxon>Magnoliopsida</taxon>
        <taxon>eudicotyledons</taxon>
        <taxon>Gunneridae</taxon>
        <taxon>Pentapetalae</taxon>
        <taxon>Caryophyllales</taxon>
        <taxon>Chenopodiaceae</taxon>
        <taxon>Chenopodioideae</taxon>
        <taxon>Anserineae</taxon>
        <taxon>Spinacia</taxon>
    </lineage>
</organism>
<proteinExistence type="predicted"/>
<name>A0ABM3RBW4_SPIOL</name>
<evidence type="ECO:0000313" key="2">
    <source>
        <dbReference type="RefSeq" id="XP_056693104.1"/>
    </source>
</evidence>
<dbReference type="RefSeq" id="XP_056693104.1">
    <property type="nucleotide sequence ID" value="XM_056837126.1"/>
</dbReference>
<dbReference type="GeneID" id="110776681"/>
<gene>
    <name evidence="2" type="primary">LOC110776681</name>
</gene>
<reference evidence="2" key="2">
    <citation type="submission" date="2025-08" db="UniProtKB">
        <authorList>
            <consortium name="RefSeq"/>
        </authorList>
    </citation>
    <scope>IDENTIFICATION</scope>
    <source>
        <tissue evidence="2">Leaf</tissue>
    </source>
</reference>
<sequence>MMEQEKRLEIAKIYNPCGQPSLEFFLPDESSQVPAVEVESSTSSLDFSVDTHKPLDNSEGIYADSQHYVDPTGSGQDNNLTEGRRVKAHFDVLKPHLKACNNKVEVFGETMKSFDKLKRKWV</sequence>
<dbReference type="Proteomes" id="UP000813463">
    <property type="component" value="Chromosome 2"/>
</dbReference>
<reference evidence="1" key="1">
    <citation type="journal article" date="2021" name="Nat. Commun.">
        <title>Genomic analyses provide insights into spinach domestication and the genetic basis of agronomic traits.</title>
        <authorList>
            <person name="Cai X."/>
            <person name="Sun X."/>
            <person name="Xu C."/>
            <person name="Sun H."/>
            <person name="Wang X."/>
            <person name="Ge C."/>
            <person name="Zhang Z."/>
            <person name="Wang Q."/>
            <person name="Fei Z."/>
            <person name="Jiao C."/>
            <person name="Wang Q."/>
        </authorList>
    </citation>
    <scope>NUCLEOTIDE SEQUENCE [LARGE SCALE GENOMIC DNA]</scope>
    <source>
        <strain evidence="1">cv. Varoflay</strain>
    </source>
</reference>
<evidence type="ECO:0000313" key="1">
    <source>
        <dbReference type="Proteomes" id="UP000813463"/>
    </source>
</evidence>